<dbReference type="RefSeq" id="WP_105730434.1">
    <property type="nucleotide sequence ID" value="NZ_DAIPCI010000004.1"/>
</dbReference>
<name>A0A2S9KBZ0_9BURK</name>
<proteinExistence type="predicted"/>
<reference evidence="2 3" key="1">
    <citation type="submission" date="2018-03" db="EMBL/GenBank/DDBJ databases">
        <title>Comparative genomics illustrates the genes involved in a hyperalkaliphilic mechanisms of Serpentinomonas isolated from highly-alkaline calcium-rich serpentinized springs.</title>
        <authorList>
            <person name="Suzuki S."/>
            <person name="Ishii S."/>
            <person name="Walworth N."/>
            <person name="Bird L."/>
            <person name="Kuenen J.G."/>
            <person name="Nealson K.H."/>
        </authorList>
    </citation>
    <scope>NUCLEOTIDE SEQUENCE [LARGE SCALE GENOMIC DNA]</scope>
    <source>
        <strain evidence="2 3">83</strain>
    </source>
</reference>
<dbReference type="AlphaFoldDB" id="A0A2S9KBZ0"/>
<dbReference type="SUPFAM" id="SSF46626">
    <property type="entry name" value="Cytochrome c"/>
    <property type="match status" value="1"/>
</dbReference>
<protein>
    <submittedName>
        <fullName evidence="2">Class I cytochrome c</fullName>
    </submittedName>
</protein>
<gene>
    <name evidence="2" type="ORF">C6P61_13410</name>
</gene>
<dbReference type="Proteomes" id="UP000238326">
    <property type="component" value="Unassembled WGS sequence"/>
</dbReference>
<dbReference type="OrthoDB" id="8526831at2"/>
<dbReference type="GO" id="GO:0020037">
    <property type="term" value="F:heme binding"/>
    <property type="evidence" value="ECO:0007669"/>
    <property type="project" value="InterPro"/>
</dbReference>
<evidence type="ECO:0000313" key="3">
    <source>
        <dbReference type="Proteomes" id="UP000238326"/>
    </source>
</evidence>
<feature type="signal peptide" evidence="1">
    <location>
        <begin position="1"/>
        <end position="21"/>
    </location>
</feature>
<keyword evidence="1" id="KW-0732">Signal</keyword>
<organism evidence="2 3">
    <name type="scientific">Malikia spinosa</name>
    <dbReference type="NCBI Taxonomy" id="86180"/>
    <lineage>
        <taxon>Bacteria</taxon>
        <taxon>Pseudomonadati</taxon>
        <taxon>Pseudomonadota</taxon>
        <taxon>Betaproteobacteria</taxon>
        <taxon>Burkholderiales</taxon>
        <taxon>Comamonadaceae</taxon>
        <taxon>Malikia</taxon>
    </lineage>
</organism>
<dbReference type="EMBL" id="PVLR01000040">
    <property type="protein sequence ID" value="PRD67971.1"/>
    <property type="molecule type" value="Genomic_DNA"/>
</dbReference>
<sequence>MSARTIWLLLAGLAAGGPALAQLHQQLPDPLLGRNWAAGCTGCHASDWLSGRDALYATLLDFKSGRRPATVMQQLSRGYDDEQLRAIADHFSGRPAP</sequence>
<evidence type="ECO:0000256" key="1">
    <source>
        <dbReference type="SAM" id="SignalP"/>
    </source>
</evidence>
<dbReference type="GO" id="GO:0009055">
    <property type="term" value="F:electron transfer activity"/>
    <property type="evidence" value="ECO:0007669"/>
    <property type="project" value="InterPro"/>
</dbReference>
<dbReference type="InterPro" id="IPR036909">
    <property type="entry name" value="Cyt_c-like_dom_sf"/>
</dbReference>
<comment type="caution">
    <text evidence="2">The sequence shown here is derived from an EMBL/GenBank/DDBJ whole genome shotgun (WGS) entry which is preliminary data.</text>
</comment>
<accession>A0A2S9KBZ0</accession>
<dbReference type="Gene3D" id="1.10.760.10">
    <property type="entry name" value="Cytochrome c-like domain"/>
    <property type="match status" value="1"/>
</dbReference>
<evidence type="ECO:0000313" key="2">
    <source>
        <dbReference type="EMBL" id="PRD67971.1"/>
    </source>
</evidence>
<keyword evidence="3" id="KW-1185">Reference proteome</keyword>
<feature type="chain" id="PRO_5015716965" evidence="1">
    <location>
        <begin position="22"/>
        <end position="97"/>
    </location>
</feature>